<evidence type="ECO:0000313" key="2">
    <source>
        <dbReference type="EMBL" id="PKG23127.1"/>
    </source>
</evidence>
<dbReference type="Proteomes" id="UP000233375">
    <property type="component" value="Unassembled WGS sequence"/>
</dbReference>
<dbReference type="RefSeq" id="WP_101177767.1">
    <property type="nucleotide sequence ID" value="NZ_PISE01000029.1"/>
</dbReference>
<keyword evidence="1" id="KW-1133">Transmembrane helix</keyword>
<feature type="transmembrane region" description="Helical" evidence="1">
    <location>
        <begin position="55"/>
        <end position="78"/>
    </location>
</feature>
<name>A0A2N0Z0V0_9BACI</name>
<accession>A0A2N0Z0V0</accession>
<organism evidence="2 3">
    <name type="scientific">Niallia nealsonii</name>
    <dbReference type="NCBI Taxonomy" id="115979"/>
    <lineage>
        <taxon>Bacteria</taxon>
        <taxon>Bacillati</taxon>
        <taxon>Bacillota</taxon>
        <taxon>Bacilli</taxon>
        <taxon>Bacillales</taxon>
        <taxon>Bacillaceae</taxon>
        <taxon>Niallia</taxon>
    </lineage>
</organism>
<keyword evidence="3" id="KW-1185">Reference proteome</keyword>
<gene>
    <name evidence="2" type="ORF">CWS01_13740</name>
</gene>
<dbReference type="AlphaFoldDB" id="A0A2N0Z0V0"/>
<dbReference type="OrthoDB" id="1909107at2"/>
<dbReference type="EMBL" id="PISE01000029">
    <property type="protein sequence ID" value="PKG23127.1"/>
    <property type="molecule type" value="Genomic_DNA"/>
</dbReference>
<feature type="transmembrane region" description="Helical" evidence="1">
    <location>
        <begin position="126"/>
        <end position="146"/>
    </location>
</feature>
<feature type="transmembrane region" description="Helical" evidence="1">
    <location>
        <begin position="99"/>
        <end position="120"/>
    </location>
</feature>
<keyword evidence="1" id="KW-0812">Transmembrane</keyword>
<reference evidence="2 3" key="1">
    <citation type="journal article" date="2003" name="Int. J. Syst. Evol. Microbiol.">
        <title>Bacillus nealsonii sp. nov., isolated from a spacecraft-assembly facility, whose spores are gamma-radiation resistant.</title>
        <authorList>
            <person name="Venkateswaran K."/>
            <person name="Kempf M."/>
            <person name="Chen F."/>
            <person name="Satomi M."/>
            <person name="Nicholson W."/>
            <person name="Kern R."/>
        </authorList>
    </citation>
    <scope>NUCLEOTIDE SEQUENCE [LARGE SCALE GENOMIC DNA]</scope>
    <source>
        <strain evidence="2 3">FO-92</strain>
    </source>
</reference>
<comment type="caution">
    <text evidence="2">The sequence shown here is derived from an EMBL/GenBank/DDBJ whole genome shotgun (WGS) entry which is preliminary data.</text>
</comment>
<sequence>MFLIKKSFSCLLLSILHFFLGISAILGGASLIISPNGQLLNMHLPMLENSSFNSFLIPGFILFFVIGVLPLVTSFYLFSEKQIKIGSKIKLYKHLHLAWNFSLYNGFILIIWITIEIYMIQAIEFIQVFYIILGLIIQFMTLLPAVKNQYTIQ</sequence>
<evidence type="ECO:0000313" key="3">
    <source>
        <dbReference type="Proteomes" id="UP000233375"/>
    </source>
</evidence>
<evidence type="ECO:0000256" key="1">
    <source>
        <dbReference type="SAM" id="Phobius"/>
    </source>
</evidence>
<protein>
    <submittedName>
        <fullName evidence="2">Uncharacterized protein</fullName>
    </submittedName>
</protein>
<keyword evidence="1" id="KW-0472">Membrane</keyword>
<proteinExistence type="predicted"/>